<name>A0ABU5MYL9_9BACT</name>
<dbReference type="RefSeq" id="WP_322609068.1">
    <property type="nucleotide sequence ID" value="NZ_JARVCO010000010.1"/>
</dbReference>
<evidence type="ECO:0000313" key="3">
    <source>
        <dbReference type="Proteomes" id="UP001290861"/>
    </source>
</evidence>
<evidence type="ECO:0000256" key="1">
    <source>
        <dbReference type="SAM" id="Phobius"/>
    </source>
</evidence>
<organism evidence="2 3">
    <name type="scientific">Pontiella agarivorans</name>
    <dbReference type="NCBI Taxonomy" id="3038953"/>
    <lineage>
        <taxon>Bacteria</taxon>
        <taxon>Pseudomonadati</taxon>
        <taxon>Kiritimatiellota</taxon>
        <taxon>Kiritimatiellia</taxon>
        <taxon>Kiritimatiellales</taxon>
        <taxon>Pontiellaceae</taxon>
        <taxon>Pontiella</taxon>
    </lineage>
</organism>
<comment type="caution">
    <text evidence="2">The sequence shown here is derived from an EMBL/GenBank/DDBJ whole genome shotgun (WGS) entry which is preliminary data.</text>
</comment>
<protein>
    <submittedName>
        <fullName evidence="2">Uncharacterized protein</fullName>
    </submittedName>
</protein>
<keyword evidence="1" id="KW-1133">Transmembrane helix</keyword>
<dbReference type="EMBL" id="JARVCO010000010">
    <property type="protein sequence ID" value="MDZ8119284.1"/>
    <property type="molecule type" value="Genomic_DNA"/>
</dbReference>
<feature type="transmembrane region" description="Helical" evidence="1">
    <location>
        <begin position="20"/>
        <end position="42"/>
    </location>
</feature>
<dbReference type="Proteomes" id="UP001290861">
    <property type="component" value="Unassembled WGS sequence"/>
</dbReference>
<reference evidence="2 3" key="1">
    <citation type="journal article" date="2024" name="Appl. Environ. Microbiol.">
        <title>Pontiella agarivorans sp. nov., a novel marine anaerobic bacterium capable of degrading macroalgal polysaccharides and fixing nitrogen.</title>
        <authorList>
            <person name="Liu N."/>
            <person name="Kivenson V."/>
            <person name="Peng X."/>
            <person name="Cui Z."/>
            <person name="Lankiewicz T.S."/>
            <person name="Gosselin K.M."/>
            <person name="English C.J."/>
            <person name="Blair E.M."/>
            <person name="O'Malley M.A."/>
            <person name="Valentine D.L."/>
        </authorList>
    </citation>
    <scope>NUCLEOTIDE SEQUENCE [LARGE SCALE GENOMIC DNA]</scope>
    <source>
        <strain evidence="2 3">NLcol2</strain>
    </source>
</reference>
<accession>A0ABU5MYL9</accession>
<keyword evidence="1" id="KW-0472">Membrane</keyword>
<proteinExistence type="predicted"/>
<keyword evidence="3" id="KW-1185">Reference proteome</keyword>
<gene>
    <name evidence="2" type="ORF">P9H32_11680</name>
</gene>
<keyword evidence="1" id="KW-0812">Transmembrane</keyword>
<evidence type="ECO:0000313" key="2">
    <source>
        <dbReference type="EMBL" id="MDZ8119284.1"/>
    </source>
</evidence>
<sequence>MSASVRKIQMTAPYKEETVTVPAVITALLIVMIAVPLVLWIIKINDAGTRAASRVKYEALIAEVENDSRMVNAFLSDNAAELEAIRIARQAPVVTLIVPEVVIVDERENQTVQPLNVELDGIYWSVRNPLAGMNGEMYSVGDVIQGYEIVQIDKLSVRFIAPDGSPVVKEMYEDLLNSQK</sequence>